<evidence type="ECO:0000313" key="2">
    <source>
        <dbReference type="EMBL" id="GLC30326.1"/>
    </source>
</evidence>
<reference evidence="2 3" key="1">
    <citation type="journal article" date="2024" name="Int. J. Syst. Evol. Microbiol.">
        <title>Clostridium omnivorum sp. nov., isolated from anoxic soil under the treatment of reductive soil disinfestation.</title>
        <authorList>
            <person name="Ueki A."/>
            <person name="Tonouchi A."/>
            <person name="Kaku N."/>
            <person name="Honma S."/>
            <person name="Ueki K."/>
        </authorList>
    </citation>
    <scope>NUCLEOTIDE SEQUENCE [LARGE SCALE GENOMIC DNA]</scope>
    <source>
        <strain evidence="2 3">E14</strain>
    </source>
</reference>
<evidence type="ECO:0000313" key="3">
    <source>
        <dbReference type="Proteomes" id="UP001208567"/>
    </source>
</evidence>
<dbReference type="InterPro" id="IPR011044">
    <property type="entry name" value="Quino_amine_DH_bsu"/>
</dbReference>
<gene>
    <name evidence="2" type="ORF">bsdE14_17360</name>
</gene>
<dbReference type="Pfam" id="PF09826">
    <property type="entry name" value="Beta_propel"/>
    <property type="match status" value="1"/>
</dbReference>
<dbReference type="Proteomes" id="UP001208567">
    <property type="component" value="Unassembled WGS sequence"/>
</dbReference>
<organism evidence="2 3">
    <name type="scientific">Clostridium omnivorum</name>
    <dbReference type="NCBI Taxonomy" id="1604902"/>
    <lineage>
        <taxon>Bacteria</taxon>
        <taxon>Bacillati</taxon>
        <taxon>Bacillota</taxon>
        <taxon>Clostridia</taxon>
        <taxon>Eubacteriales</taxon>
        <taxon>Clostridiaceae</taxon>
        <taxon>Clostridium</taxon>
    </lineage>
</organism>
<keyword evidence="3" id="KW-1185">Reference proteome</keyword>
<evidence type="ECO:0000256" key="1">
    <source>
        <dbReference type="SAM" id="Phobius"/>
    </source>
</evidence>
<dbReference type="InterPro" id="IPR019198">
    <property type="entry name" value="Beta_propeller_containing"/>
</dbReference>
<evidence type="ECO:0008006" key="4">
    <source>
        <dbReference type="Google" id="ProtNLM"/>
    </source>
</evidence>
<protein>
    <recommendedName>
        <fullName evidence="4">Beta propeller domain-containing protein</fullName>
    </recommendedName>
</protein>
<keyword evidence="1" id="KW-0472">Membrane</keyword>
<proteinExistence type="predicted"/>
<name>A0ABQ5N533_9CLOT</name>
<sequence length="708" mass="78765">MSSSKKINEDNLKKAKQKYENIEIPASLDSTIEKAVEKGEKKDIFKYRFPLTAAAFLCFILLALSCFPKLNFIAPASANTEVADNKNVSGDITVKAAPLPTVDSYENMKKLLGSTLHFANASNKDVVETKGAGGYAIKDDLTKSAPIDNNMSSSNISKKAYPDYSTTNNQVQGVEEGDVVKTDGDYIYKINGSTAQIIRALPATEMKVIKNITLNNEIRLQELFVDNKTLTVIGTYYKKNDATNTTEDYNIDSIYPINSTPITKVLIYNISDKSSISELRSFEVSGSYYTARKIDSKIYIISNQFINLYKKSGGEQPALPFYSDDTKKSAYTDITLDKIKYCPDAVAPNYLNISSIDTAMPNSGLEISTYMTSAGNIYVSDKNLYVAGYDITKLNNSPSTTLYKFSLDKGKAQYLSKAEVPGTTLNQFSMDENNGYFRIATTVNGSTSKNNLYVLDNNLSIVGKIENIAPSERIYSTRFMGDRAYMVTFKNTDPLYVIDLKTPESPKILGELKLPGFSTYLHPYDENHIIGFGKDTEEVSETTSSSNTVTKRVIQKGLKLAIFDVTNVNDPKVMFSTTIGDNGTDSAALYNHKAFLFSKERQLLAFPLSVNEFDNKVPRNPNDPYGTLKFEGAYVYKVDLENGFTLKSKISNQSYSNKDFKTFTIGFDYSIQRLLYINNSLYSVSNNRISAYNMADYSQVGSLSTEVK</sequence>
<dbReference type="EMBL" id="BRXR01000001">
    <property type="protein sequence ID" value="GLC30326.1"/>
    <property type="molecule type" value="Genomic_DNA"/>
</dbReference>
<keyword evidence="1" id="KW-1133">Transmembrane helix</keyword>
<dbReference type="RefSeq" id="WP_264849588.1">
    <property type="nucleotide sequence ID" value="NZ_BRXR01000001.1"/>
</dbReference>
<feature type="transmembrane region" description="Helical" evidence="1">
    <location>
        <begin position="47"/>
        <end position="65"/>
    </location>
</feature>
<dbReference type="SUPFAM" id="SSF50969">
    <property type="entry name" value="YVTN repeat-like/Quinoprotein amine dehydrogenase"/>
    <property type="match status" value="1"/>
</dbReference>
<comment type="caution">
    <text evidence="2">The sequence shown here is derived from an EMBL/GenBank/DDBJ whole genome shotgun (WGS) entry which is preliminary data.</text>
</comment>
<accession>A0ABQ5N533</accession>
<keyword evidence="1" id="KW-0812">Transmembrane</keyword>